<protein>
    <submittedName>
        <fullName evidence="5">Geranylgeranyl diphosphate synthase type I</fullName>
        <ecNumber evidence="5">2.5.1.1</ecNumber>
        <ecNumber evidence="5">2.5.1.10</ecNumber>
        <ecNumber evidence="5">2.5.1.29</ecNumber>
    </submittedName>
</protein>
<dbReference type="PANTHER" id="PTHR12001:SF86">
    <property type="entry name" value="GERANYLGERANYL DIPHOSPHATE SYNTHASE"/>
    <property type="match status" value="1"/>
</dbReference>
<organism evidence="5 6">
    <name type="scientific">Nocardia transvalensis</name>
    <dbReference type="NCBI Taxonomy" id="37333"/>
    <lineage>
        <taxon>Bacteria</taxon>
        <taxon>Bacillati</taxon>
        <taxon>Actinomycetota</taxon>
        <taxon>Actinomycetes</taxon>
        <taxon>Mycobacteriales</taxon>
        <taxon>Nocardiaceae</taxon>
        <taxon>Nocardia</taxon>
    </lineage>
</organism>
<dbReference type="InterPro" id="IPR008949">
    <property type="entry name" value="Isoprenoid_synthase_dom_sf"/>
</dbReference>
<dbReference type="Gene3D" id="1.10.600.10">
    <property type="entry name" value="Farnesyl Diphosphate Synthase"/>
    <property type="match status" value="1"/>
</dbReference>
<dbReference type="Proteomes" id="UP000540412">
    <property type="component" value="Unassembled WGS sequence"/>
</dbReference>
<dbReference type="EMBL" id="JACHIT010000002">
    <property type="protein sequence ID" value="MBB5917443.1"/>
    <property type="molecule type" value="Genomic_DNA"/>
</dbReference>
<dbReference type="AlphaFoldDB" id="A0A7W9PKM7"/>
<evidence type="ECO:0000313" key="6">
    <source>
        <dbReference type="Proteomes" id="UP000540412"/>
    </source>
</evidence>
<evidence type="ECO:0000256" key="2">
    <source>
        <dbReference type="ARBA" id="ARBA00022723"/>
    </source>
</evidence>
<accession>A0A7W9PKM7</accession>
<dbReference type="InterPro" id="IPR033749">
    <property type="entry name" value="Polyprenyl_synt_CS"/>
</dbReference>
<dbReference type="PROSITE" id="PS00444">
    <property type="entry name" value="POLYPRENYL_SYNTHASE_2"/>
    <property type="match status" value="1"/>
</dbReference>
<dbReference type="GO" id="GO:0008299">
    <property type="term" value="P:isoprenoid biosynthetic process"/>
    <property type="evidence" value="ECO:0007669"/>
    <property type="project" value="InterPro"/>
</dbReference>
<comment type="similarity">
    <text evidence="4">Belongs to the FPP/GGPP synthase family.</text>
</comment>
<dbReference type="RefSeq" id="WP_040749880.1">
    <property type="nucleotide sequence ID" value="NZ_JACHIT010000002.1"/>
</dbReference>
<dbReference type="PANTHER" id="PTHR12001">
    <property type="entry name" value="GERANYLGERANYL PYROPHOSPHATE SYNTHASE"/>
    <property type="match status" value="1"/>
</dbReference>
<dbReference type="InterPro" id="IPR000092">
    <property type="entry name" value="Polyprenyl_synt"/>
</dbReference>
<evidence type="ECO:0000313" key="5">
    <source>
        <dbReference type="EMBL" id="MBB5917443.1"/>
    </source>
</evidence>
<comment type="pathway">
    <text evidence="1">Isoprenoid biosynthesis.</text>
</comment>
<dbReference type="GO" id="GO:0004161">
    <property type="term" value="F:dimethylallyltranstransferase activity"/>
    <property type="evidence" value="ECO:0007669"/>
    <property type="project" value="UniProtKB-EC"/>
</dbReference>
<dbReference type="Pfam" id="PF00348">
    <property type="entry name" value="polyprenyl_synt"/>
    <property type="match status" value="1"/>
</dbReference>
<dbReference type="GO" id="GO:0004311">
    <property type="term" value="F:geranylgeranyl diphosphate synthase activity"/>
    <property type="evidence" value="ECO:0007669"/>
    <property type="project" value="UniProtKB-EC"/>
</dbReference>
<keyword evidence="4 5" id="KW-0808">Transferase</keyword>
<gene>
    <name evidence="5" type="ORF">BJY24_006355</name>
</gene>
<evidence type="ECO:0000256" key="3">
    <source>
        <dbReference type="ARBA" id="ARBA00022842"/>
    </source>
</evidence>
<dbReference type="GO" id="GO:0004337">
    <property type="term" value="F:(2E,6E)-farnesyl diphosphate synthase activity"/>
    <property type="evidence" value="ECO:0007669"/>
    <property type="project" value="UniProtKB-EC"/>
</dbReference>
<dbReference type="PROSITE" id="PS00723">
    <property type="entry name" value="POLYPRENYL_SYNTHASE_1"/>
    <property type="match status" value="1"/>
</dbReference>
<proteinExistence type="inferred from homology"/>
<dbReference type="EC" id="2.5.1.29" evidence="5"/>
<keyword evidence="2" id="KW-0479">Metal-binding</keyword>
<dbReference type="GO" id="GO:0046872">
    <property type="term" value="F:metal ion binding"/>
    <property type="evidence" value="ECO:0007669"/>
    <property type="project" value="UniProtKB-KW"/>
</dbReference>
<sequence>MTAVTPAHAAHHPADILARAREVVDPILREAVDSLPEPLCRMAGYHFGWWDERGRPVGGRPGKMLRSGLAISACAACGGPPRAAGPAAAAVELVHNFTLVHDDVMDRDVTRRGRPAVWSVWGIADAVLLGDALHALATEVLATRLPRTAAGVAVRRLENTVVELCRGQHEDCRAESAGRTRIADCERIAMGKTGALMGCACALGALCAGAGVAAVATADRFGRELGLAYQLTDDLLGIWGDPEAAGKPPGDLARRKRSMPVVVALLSDTAAATELGDLYRDADRPLSPHDIERAARLVTEAGGRDATRRRAERRIRAALRALPSGAGSADLRALVRLVSERNR</sequence>
<dbReference type="EC" id="2.5.1.10" evidence="5"/>
<name>A0A7W9PKM7_9NOCA</name>
<keyword evidence="6" id="KW-1185">Reference proteome</keyword>
<dbReference type="SFLD" id="SFLDS00005">
    <property type="entry name" value="Isoprenoid_Synthase_Type_I"/>
    <property type="match status" value="1"/>
</dbReference>
<evidence type="ECO:0000256" key="1">
    <source>
        <dbReference type="ARBA" id="ARBA00005128"/>
    </source>
</evidence>
<reference evidence="5 6" key="1">
    <citation type="submission" date="2020-08" db="EMBL/GenBank/DDBJ databases">
        <title>Sequencing the genomes of 1000 actinobacteria strains.</title>
        <authorList>
            <person name="Klenk H.-P."/>
        </authorList>
    </citation>
    <scope>NUCLEOTIDE SEQUENCE [LARGE SCALE GENOMIC DNA]</scope>
    <source>
        <strain evidence="5 6">DSM 43582</strain>
    </source>
</reference>
<keyword evidence="3" id="KW-0460">Magnesium</keyword>
<dbReference type="EC" id="2.5.1.1" evidence="5"/>
<comment type="caution">
    <text evidence="5">The sequence shown here is derived from an EMBL/GenBank/DDBJ whole genome shotgun (WGS) entry which is preliminary data.</text>
</comment>
<dbReference type="SUPFAM" id="SSF48576">
    <property type="entry name" value="Terpenoid synthases"/>
    <property type="match status" value="1"/>
</dbReference>
<evidence type="ECO:0000256" key="4">
    <source>
        <dbReference type="RuleBase" id="RU004466"/>
    </source>
</evidence>
<dbReference type="CDD" id="cd00685">
    <property type="entry name" value="Trans_IPPS_HT"/>
    <property type="match status" value="1"/>
</dbReference>